<evidence type="ECO:0000313" key="1">
    <source>
        <dbReference type="EMBL" id="QHS99759.1"/>
    </source>
</evidence>
<dbReference type="AlphaFoldDB" id="A0A6C0C7H8"/>
<name>A0A6C0C7H8_9ZZZZ</name>
<organism evidence="1">
    <name type="scientific">viral metagenome</name>
    <dbReference type="NCBI Taxonomy" id="1070528"/>
    <lineage>
        <taxon>unclassified sequences</taxon>
        <taxon>metagenomes</taxon>
        <taxon>organismal metagenomes</taxon>
    </lineage>
</organism>
<protein>
    <submittedName>
        <fullName evidence="1">Uncharacterized protein</fullName>
    </submittedName>
</protein>
<proteinExistence type="predicted"/>
<dbReference type="EMBL" id="MN739347">
    <property type="protein sequence ID" value="QHS99759.1"/>
    <property type="molecule type" value="Genomic_DNA"/>
</dbReference>
<sequence length="102" mass="12205">MADTMEIIYNDSKPYNKKHWRTFEASSDLFSGFRVDINITKIDTLDDIVIKFVDKLKRVLELNNFIVLLEELNRKQYHIHNYTLENILTSDNEDIFYVCDHC</sequence>
<reference evidence="1" key="1">
    <citation type="journal article" date="2020" name="Nature">
        <title>Giant virus diversity and host interactions through global metagenomics.</title>
        <authorList>
            <person name="Schulz F."/>
            <person name="Roux S."/>
            <person name="Paez-Espino D."/>
            <person name="Jungbluth S."/>
            <person name="Walsh D.A."/>
            <person name="Denef V.J."/>
            <person name="McMahon K.D."/>
            <person name="Konstantinidis K.T."/>
            <person name="Eloe-Fadrosh E.A."/>
            <person name="Kyrpides N.C."/>
            <person name="Woyke T."/>
        </authorList>
    </citation>
    <scope>NUCLEOTIDE SEQUENCE</scope>
    <source>
        <strain evidence="1">GVMAG-M-3300020187-37</strain>
    </source>
</reference>
<accession>A0A6C0C7H8</accession>